<dbReference type="Proteomes" id="UP000319596">
    <property type="component" value="Segment"/>
</dbReference>
<reference evidence="1 2" key="1">
    <citation type="submission" date="2019-06" db="EMBL/GenBank/DDBJ databases">
        <authorList>
            <person name="Burns M.A."/>
            <person name="Hill G.C."/>
            <person name="Wesley B.E."/>
            <person name="Womack T.V."/>
            <person name="Krukonis G.P."/>
            <person name="Delesalle V.A."/>
            <person name="Garlena R.A."/>
            <person name="Russell D.A."/>
            <person name="Pope W.H."/>
            <person name="Jacobs-Sera D."/>
            <person name="Hatfull G.F."/>
        </authorList>
    </citation>
    <scope>NUCLEOTIDE SEQUENCE [LARGE SCALE GENOMIC DNA]</scope>
</reference>
<dbReference type="GeneID" id="77924729"/>
<dbReference type="KEGG" id="vg:77924729"/>
<protein>
    <submittedName>
        <fullName evidence="1">Uncharacterized protein</fullName>
    </submittedName>
</protein>
<keyword evidence="2" id="KW-1185">Reference proteome</keyword>
<evidence type="ECO:0000313" key="2">
    <source>
        <dbReference type="Proteomes" id="UP000319596"/>
    </source>
</evidence>
<evidence type="ECO:0000313" key="1">
    <source>
        <dbReference type="EMBL" id="QDK02685.1"/>
    </source>
</evidence>
<sequence>MSSQRPIKFRRLHGTWYGAGYTYLGPSGDIRVNRTEEYVYAQYGDNTCPLHRYLLDIGSCLGVTLWTDQGDLYDLVDVWQMWDHQFPQQERIANYVALKLLKRDTINPERKEDK</sequence>
<name>A0A514U195_9CAUD</name>
<gene>
    <name evidence="1" type="primary">168</name>
    <name evidence="1" type="ORF">SEA_PHENDRIX_168</name>
</gene>
<accession>A0A514U195</accession>
<dbReference type="EMBL" id="MN096369">
    <property type="protein sequence ID" value="QDK02685.1"/>
    <property type="molecule type" value="Genomic_DNA"/>
</dbReference>
<proteinExistence type="predicted"/>
<dbReference type="RefSeq" id="YP_010649182.1">
    <property type="nucleotide sequence ID" value="NC_070764.1"/>
</dbReference>
<organism evidence="1 2">
    <name type="scientific">Gordonia phage Phendrix</name>
    <dbReference type="NCBI Taxonomy" id="2593335"/>
    <lineage>
        <taxon>Viruses</taxon>
        <taxon>Duplodnaviria</taxon>
        <taxon>Heunggongvirae</taxon>
        <taxon>Uroviricota</taxon>
        <taxon>Caudoviricetes</taxon>
        <taxon>Godonkavirus</taxon>
        <taxon>Godonkavirus phendrix</taxon>
    </lineage>
</organism>